<reference evidence="10" key="1">
    <citation type="journal article" date="2013" name="G3 (Bethesda)">
        <title>Comparative genomics of a plant-pathogenic fungus, Pyrenophora tritici-repentis, reveals transduplication and the impact of repeat elements on pathogenicity and population divergence.</title>
        <authorList>
            <person name="Manning V.A."/>
            <person name="Pandelova I."/>
            <person name="Dhillon B."/>
            <person name="Wilhelm L.J."/>
            <person name="Goodwin S.B."/>
            <person name="Berlin A.M."/>
            <person name="Figueroa M."/>
            <person name="Freitag M."/>
            <person name="Hane J.K."/>
            <person name="Henrissat B."/>
            <person name="Holman W.H."/>
            <person name="Kodira C.D."/>
            <person name="Martin J."/>
            <person name="Oliver R.P."/>
            <person name="Robbertse B."/>
            <person name="Schackwitz W."/>
            <person name="Schwartz D.C."/>
            <person name="Spatafora J.W."/>
            <person name="Turgeon B.G."/>
            <person name="Yandava C."/>
            <person name="Young S."/>
            <person name="Zhou S."/>
            <person name="Zeng Q."/>
            <person name="Grigoriev I.V."/>
            <person name="Ma L.-J."/>
            <person name="Ciuffetti L.M."/>
        </authorList>
    </citation>
    <scope>NUCLEOTIDE SEQUENCE [LARGE SCALE GENOMIC DNA]</scope>
    <source>
        <strain evidence="10">Pt-1C-BFP</strain>
    </source>
</reference>
<feature type="coiled-coil region" evidence="7">
    <location>
        <begin position="501"/>
        <end position="528"/>
    </location>
</feature>
<protein>
    <recommendedName>
        <fullName evidence="3">Altered inheritance of mitochondria protein 9, mitochondrial</fullName>
    </recommendedName>
    <alternativeName>
        <fullName evidence="6">Found in mitochondrial proteome protein 29</fullName>
    </alternativeName>
</protein>
<name>B2W7W8_PYRTR</name>
<dbReference type="STRING" id="426418.B2W7W8"/>
<evidence type="ECO:0000256" key="6">
    <source>
        <dbReference type="ARBA" id="ARBA00031849"/>
    </source>
</evidence>
<evidence type="ECO:0000256" key="7">
    <source>
        <dbReference type="SAM" id="Coils"/>
    </source>
</evidence>
<dbReference type="InterPro" id="IPR051035">
    <property type="entry name" value="Mito_inheritance_9"/>
</dbReference>
<comment type="similarity">
    <text evidence="2">Belongs to the AIM9 family.</text>
</comment>
<keyword evidence="9" id="KW-0808">Transferase</keyword>
<dbReference type="InParanoid" id="B2W7W8"/>
<dbReference type="OrthoDB" id="2831558at2759"/>
<dbReference type="PANTHER" id="PTHR36091:SF1">
    <property type="entry name" value="ALTERED INHERITANCE OF MITOCHONDRIA PROTEIN 9, MITOCHONDRIAL"/>
    <property type="match status" value="1"/>
</dbReference>
<evidence type="ECO:0000256" key="4">
    <source>
        <dbReference type="ARBA" id="ARBA00022946"/>
    </source>
</evidence>
<evidence type="ECO:0000313" key="10">
    <source>
        <dbReference type="Proteomes" id="UP000001471"/>
    </source>
</evidence>
<accession>B2W7W8</accession>
<keyword evidence="5" id="KW-0496">Mitochondrion</keyword>
<organism evidence="9 10">
    <name type="scientific">Pyrenophora tritici-repentis (strain Pt-1C-BFP)</name>
    <name type="common">Wheat tan spot fungus</name>
    <name type="synonym">Drechslera tritici-repentis</name>
    <dbReference type="NCBI Taxonomy" id="426418"/>
    <lineage>
        <taxon>Eukaryota</taxon>
        <taxon>Fungi</taxon>
        <taxon>Dikarya</taxon>
        <taxon>Ascomycota</taxon>
        <taxon>Pezizomycotina</taxon>
        <taxon>Dothideomycetes</taxon>
        <taxon>Pleosporomycetidae</taxon>
        <taxon>Pleosporales</taxon>
        <taxon>Pleosporineae</taxon>
        <taxon>Pleosporaceae</taxon>
        <taxon>Pyrenophora</taxon>
    </lineage>
</organism>
<dbReference type="AlphaFoldDB" id="B2W7W8"/>
<keyword evidence="4" id="KW-0809">Transit peptide</keyword>
<dbReference type="InterPro" id="IPR011009">
    <property type="entry name" value="Kinase-like_dom_sf"/>
</dbReference>
<keyword evidence="7" id="KW-0175">Coiled coil</keyword>
<dbReference type="PANTHER" id="PTHR36091">
    <property type="entry name" value="ALTERED INHERITANCE OF MITOCHONDRIA PROTEIN 9, MITOCHONDRIAL"/>
    <property type="match status" value="1"/>
</dbReference>
<evidence type="ECO:0000256" key="2">
    <source>
        <dbReference type="ARBA" id="ARBA00005543"/>
    </source>
</evidence>
<evidence type="ECO:0000256" key="3">
    <source>
        <dbReference type="ARBA" id="ARBA00016197"/>
    </source>
</evidence>
<dbReference type="GO" id="GO:0016740">
    <property type="term" value="F:transferase activity"/>
    <property type="evidence" value="ECO:0007669"/>
    <property type="project" value="UniProtKB-KW"/>
</dbReference>
<comment type="subcellular location">
    <subcellularLocation>
        <location evidence="1">Mitochondrion</location>
    </subcellularLocation>
</comment>
<dbReference type="HOGENOM" id="CLU_019189_13_0_1"/>
<sequence>MAGMKRTRSSLRSYFQNPRAVVTAFPRAYTSSNGISSTKLKSQTTDWNARDEFFKFTRGRFVLDENQNVRKREVLFDMNELVKVAANSVGAAQCVDFRKLTHGMFNKALLMLMDDGQEVVAKIPNPNAGRAHCTTASEVATIDFIRRVLDTPAPRVYAWNSNAPSHSVGAEYIIMEKAKGVPLSQVWDAMPLPQKLQVLLALVQIQKRWLSISFSHYGGLYYASDVRSPSAGHYIEDGTVARDSESVVGPATGRDWHDAGRASLDIRRGPWASLSQYLRSIGERETKATQILSPPKQIALFCGPKLYQPDPKEKLTALSQYHKIADAILPGNKTICAPYLWHDDLHGDNIFVDPNNPGKITAIIDWQSCHISPLFNHNADPAFLDWEGLEPENLDLTPKPDLAGLSSEEKSAALPYRMFEYGEAHFQSLLVDLKDTWPTLTAATGQSQFPFNFSGVEIERIKSKGDCAVAETELVAQVKETMGELWPDKGLIDHQLYDSCRAALKEMKEQLIEQLALNEEERAEYERYWPFD</sequence>
<dbReference type="Pfam" id="PF01636">
    <property type="entry name" value="APH"/>
    <property type="match status" value="1"/>
</dbReference>
<proteinExistence type="inferred from homology"/>
<evidence type="ECO:0000256" key="1">
    <source>
        <dbReference type="ARBA" id="ARBA00004173"/>
    </source>
</evidence>
<dbReference type="EMBL" id="DS231619">
    <property type="protein sequence ID" value="EDU48826.1"/>
    <property type="molecule type" value="Genomic_DNA"/>
</dbReference>
<dbReference type="Proteomes" id="UP000001471">
    <property type="component" value="Unassembled WGS sequence"/>
</dbReference>
<evidence type="ECO:0000256" key="5">
    <source>
        <dbReference type="ARBA" id="ARBA00023128"/>
    </source>
</evidence>
<dbReference type="GO" id="GO:0005739">
    <property type="term" value="C:mitochondrion"/>
    <property type="evidence" value="ECO:0007669"/>
    <property type="project" value="TreeGrafter"/>
</dbReference>
<feature type="domain" description="Aminoglycoside phosphotransferase" evidence="8">
    <location>
        <begin position="335"/>
        <end position="374"/>
    </location>
</feature>
<dbReference type="eggNOG" id="ENOG502SHU0">
    <property type="taxonomic scope" value="Eukaryota"/>
</dbReference>
<evidence type="ECO:0000313" key="9">
    <source>
        <dbReference type="EMBL" id="EDU48826.1"/>
    </source>
</evidence>
<evidence type="ECO:0000259" key="8">
    <source>
        <dbReference type="Pfam" id="PF01636"/>
    </source>
</evidence>
<dbReference type="SUPFAM" id="SSF56112">
    <property type="entry name" value="Protein kinase-like (PK-like)"/>
    <property type="match status" value="1"/>
</dbReference>
<dbReference type="Gene3D" id="3.90.1200.10">
    <property type="match status" value="1"/>
</dbReference>
<dbReference type="OMA" id="LAWYRQV"/>
<gene>
    <name evidence="9" type="ORF">PTRG_05906</name>
</gene>
<dbReference type="InterPro" id="IPR002575">
    <property type="entry name" value="Aminoglycoside_PTrfase"/>
</dbReference>